<dbReference type="Gramene" id="KQL15626">
    <property type="protein sequence ID" value="KQL15626"/>
    <property type="gene ID" value="SETIT_0214522mg"/>
</dbReference>
<sequence length="32" mass="3599">MPGIIPGLERILCNRIRAQLSHTRSSRVPCSH</sequence>
<dbReference type="InParanoid" id="A0A0Q3TXY8"/>
<dbReference type="AlphaFoldDB" id="A0A0Q3TXY8"/>
<protein>
    <submittedName>
        <fullName evidence="1">Uncharacterized protein</fullName>
    </submittedName>
</protein>
<organism evidence="1 2">
    <name type="scientific">Setaria italica</name>
    <name type="common">Foxtail millet</name>
    <name type="synonym">Panicum italicum</name>
    <dbReference type="NCBI Taxonomy" id="4555"/>
    <lineage>
        <taxon>Eukaryota</taxon>
        <taxon>Viridiplantae</taxon>
        <taxon>Streptophyta</taxon>
        <taxon>Embryophyta</taxon>
        <taxon>Tracheophyta</taxon>
        <taxon>Spermatophyta</taxon>
        <taxon>Magnoliopsida</taxon>
        <taxon>Liliopsida</taxon>
        <taxon>Poales</taxon>
        <taxon>Poaceae</taxon>
        <taxon>PACMAD clade</taxon>
        <taxon>Panicoideae</taxon>
        <taxon>Panicodae</taxon>
        <taxon>Paniceae</taxon>
        <taxon>Cenchrinae</taxon>
        <taxon>Setaria</taxon>
    </lineage>
</organism>
<dbReference type="EMBL" id="AGNK02001743">
    <property type="status" value="NOT_ANNOTATED_CDS"/>
    <property type="molecule type" value="Genomic_DNA"/>
</dbReference>
<dbReference type="EnsemblPlants" id="KQL15626">
    <property type="protein sequence ID" value="KQL15626"/>
    <property type="gene ID" value="SETIT_0214522mg"/>
</dbReference>
<dbReference type="Proteomes" id="UP000004995">
    <property type="component" value="Unassembled WGS sequence"/>
</dbReference>
<reference evidence="2" key="1">
    <citation type="journal article" date="2012" name="Nat. Biotechnol.">
        <title>Reference genome sequence of the model plant Setaria.</title>
        <authorList>
            <person name="Bennetzen J.L."/>
            <person name="Schmutz J."/>
            <person name="Wang H."/>
            <person name="Percifield R."/>
            <person name="Hawkins J."/>
            <person name="Pontaroli A.C."/>
            <person name="Estep M."/>
            <person name="Feng L."/>
            <person name="Vaughn J.N."/>
            <person name="Grimwood J."/>
            <person name="Jenkins J."/>
            <person name="Barry K."/>
            <person name="Lindquist E."/>
            <person name="Hellsten U."/>
            <person name="Deshpande S."/>
            <person name="Wang X."/>
            <person name="Wu X."/>
            <person name="Mitros T."/>
            <person name="Triplett J."/>
            <person name="Yang X."/>
            <person name="Ye C.Y."/>
            <person name="Mauro-Herrera M."/>
            <person name="Wang L."/>
            <person name="Li P."/>
            <person name="Sharma M."/>
            <person name="Sharma R."/>
            <person name="Ronald P.C."/>
            <person name="Panaud O."/>
            <person name="Kellogg E.A."/>
            <person name="Brutnell T.P."/>
            <person name="Doust A.N."/>
            <person name="Tuskan G.A."/>
            <person name="Rokhsar D."/>
            <person name="Devos K.M."/>
        </authorList>
    </citation>
    <scope>NUCLEOTIDE SEQUENCE [LARGE SCALE GENOMIC DNA]</scope>
    <source>
        <strain evidence="2">cv. Yugu1</strain>
    </source>
</reference>
<proteinExistence type="predicted"/>
<accession>A0A0Q3TXY8</accession>
<evidence type="ECO:0000313" key="2">
    <source>
        <dbReference type="Proteomes" id="UP000004995"/>
    </source>
</evidence>
<evidence type="ECO:0000313" key="1">
    <source>
        <dbReference type="EnsemblPlants" id="KQL15626"/>
    </source>
</evidence>
<reference evidence="1" key="2">
    <citation type="submission" date="2018-08" db="UniProtKB">
        <authorList>
            <consortium name="EnsemblPlants"/>
        </authorList>
    </citation>
    <scope>IDENTIFICATION</scope>
    <source>
        <strain evidence="1">Yugu1</strain>
    </source>
</reference>
<keyword evidence="2" id="KW-1185">Reference proteome</keyword>
<name>A0A0Q3TXY8_SETIT</name>